<evidence type="ECO:0000256" key="4">
    <source>
        <dbReference type="ARBA" id="ARBA00022692"/>
    </source>
</evidence>
<feature type="domain" description="Acyltransferase 3" evidence="8">
    <location>
        <begin position="7"/>
        <end position="335"/>
    </location>
</feature>
<keyword evidence="9" id="KW-0012">Acyltransferase</keyword>
<feature type="transmembrane region" description="Helical" evidence="7">
    <location>
        <begin position="317"/>
        <end position="339"/>
    </location>
</feature>
<evidence type="ECO:0000256" key="7">
    <source>
        <dbReference type="SAM" id="Phobius"/>
    </source>
</evidence>
<evidence type="ECO:0000313" key="9">
    <source>
        <dbReference type="EMBL" id="CEO32986.1"/>
    </source>
</evidence>
<feature type="transmembrane region" description="Helical" evidence="7">
    <location>
        <begin position="211"/>
        <end position="231"/>
    </location>
</feature>
<evidence type="ECO:0000256" key="5">
    <source>
        <dbReference type="ARBA" id="ARBA00022989"/>
    </source>
</evidence>
<evidence type="ECO:0000259" key="8">
    <source>
        <dbReference type="Pfam" id="PF01757"/>
    </source>
</evidence>
<evidence type="ECO:0000256" key="1">
    <source>
        <dbReference type="ARBA" id="ARBA00004651"/>
    </source>
</evidence>
<feature type="transmembrane region" description="Helical" evidence="7">
    <location>
        <begin position="280"/>
        <end position="297"/>
    </location>
</feature>
<keyword evidence="4 7" id="KW-0812">Transmembrane</keyword>
<feature type="transmembrane region" description="Helical" evidence="7">
    <location>
        <begin position="181"/>
        <end position="199"/>
    </location>
</feature>
<dbReference type="Proteomes" id="UP000049685">
    <property type="component" value="Unassembled WGS sequence"/>
</dbReference>
<feature type="transmembrane region" description="Helical" evidence="7">
    <location>
        <begin position="243"/>
        <end position="260"/>
    </location>
</feature>
<dbReference type="EMBL" id="CDNY01000003">
    <property type="protein sequence ID" value="CEO32986.1"/>
    <property type="molecule type" value="Genomic_DNA"/>
</dbReference>
<dbReference type="AlphaFoldDB" id="A0A9P1L1V3"/>
<dbReference type="RefSeq" id="WP_057558049.1">
    <property type="nucleotide sequence ID" value="NZ_CDNY01000003.1"/>
</dbReference>
<feature type="transmembrane region" description="Helical" evidence="7">
    <location>
        <begin position="12"/>
        <end position="32"/>
    </location>
</feature>
<organism evidence="9 10">
    <name type="scientific">Paraclostridium sordellii</name>
    <name type="common">Clostridium sordellii</name>
    <dbReference type="NCBI Taxonomy" id="1505"/>
    <lineage>
        <taxon>Bacteria</taxon>
        <taxon>Bacillati</taxon>
        <taxon>Bacillota</taxon>
        <taxon>Clostridia</taxon>
        <taxon>Peptostreptococcales</taxon>
        <taxon>Peptostreptococcaceae</taxon>
        <taxon>Paraclostridium</taxon>
    </lineage>
</organism>
<comment type="similarity">
    <text evidence="2">Belongs to the acyltransferase 3 family.</text>
</comment>
<reference evidence="10" key="1">
    <citation type="submission" date="2015-01" db="EMBL/GenBank/DDBJ databases">
        <authorList>
            <person name="Aslett A.Martin."/>
            <person name="De Silva Nishadi"/>
        </authorList>
    </citation>
    <scope>NUCLEOTIDE SEQUENCE [LARGE SCALE GENOMIC DNA]</scope>
    <source>
        <strain evidence="10">UMC4404</strain>
    </source>
</reference>
<evidence type="ECO:0000313" key="10">
    <source>
        <dbReference type="Proteomes" id="UP000049685"/>
    </source>
</evidence>
<comment type="caution">
    <text evidence="9">The sequence shown here is derived from an EMBL/GenBank/DDBJ whole genome shotgun (WGS) entry which is preliminary data.</text>
</comment>
<keyword evidence="6 7" id="KW-0472">Membrane</keyword>
<feature type="transmembrane region" description="Helical" evidence="7">
    <location>
        <begin position="38"/>
        <end position="60"/>
    </location>
</feature>
<evidence type="ECO:0000256" key="2">
    <source>
        <dbReference type="ARBA" id="ARBA00007400"/>
    </source>
</evidence>
<evidence type="ECO:0000256" key="3">
    <source>
        <dbReference type="ARBA" id="ARBA00022475"/>
    </source>
</evidence>
<name>A0A9P1L1V3_PARSO</name>
<keyword evidence="9" id="KW-0808">Transferase</keyword>
<feature type="transmembrane region" description="Helical" evidence="7">
    <location>
        <begin position="152"/>
        <end position="175"/>
    </location>
</feature>
<dbReference type="GO" id="GO:0016413">
    <property type="term" value="F:O-acetyltransferase activity"/>
    <property type="evidence" value="ECO:0007669"/>
    <property type="project" value="TreeGrafter"/>
</dbReference>
<protein>
    <submittedName>
        <fullName evidence="9">Acyltransferase 3</fullName>
    </submittedName>
</protein>
<feature type="transmembrane region" description="Helical" evidence="7">
    <location>
        <begin position="120"/>
        <end position="140"/>
    </location>
</feature>
<comment type="subcellular location">
    <subcellularLocation>
        <location evidence="1">Cell membrane</location>
        <topology evidence="1">Multi-pass membrane protein</topology>
    </subcellularLocation>
</comment>
<keyword evidence="3" id="KW-1003">Cell membrane</keyword>
<feature type="transmembrane region" description="Helical" evidence="7">
    <location>
        <begin position="80"/>
        <end position="100"/>
    </location>
</feature>
<dbReference type="GO" id="GO:0009246">
    <property type="term" value="P:enterobacterial common antigen biosynthetic process"/>
    <property type="evidence" value="ECO:0007669"/>
    <property type="project" value="TreeGrafter"/>
</dbReference>
<gene>
    <name evidence="9" type="primary">yiaH</name>
    <name evidence="9" type="ORF">UMC4404_09661</name>
</gene>
<accession>A0A9P1L1V3</accession>
<dbReference type="PANTHER" id="PTHR40074:SF2">
    <property type="entry name" value="O-ACETYLTRANSFERASE WECH"/>
    <property type="match status" value="1"/>
</dbReference>
<dbReference type="GO" id="GO:0005886">
    <property type="term" value="C:plasma membrane"/>
    <property type="evidence" value="ECO:0007669"/>
    <property type="project" value="UniProtKB-SubCell"/>
</dbReference>
<dbReference type="PANTHER" id="PTHR40074">
    <property type="entry name" value="O-ACETYLTRANSFERASE WECH"/>
    <property type="match status" value="1"/>
</dbReference>
<proteinExistence type="inferred from homology"/>
<keyword evidence="5 7" id="KW-1133">Transmembrane helix</keyword>
<dbReference type="Pfam" id="PF01757">
    <property type="entry name" value="Acyl_transf_3"/>
    <property type="match status" value="1"/>
</dbReference>
<evidence type="ECO:0000256" key="6">
    <source>
        <dbReference type="ARBA" id="ARBA00023136"/>
    </source>
</evidence>
<sequence length="349" mass="40817">MNKERILYYDLIRTIACFLVIVNHTIWMFGAYNKLPMFTWIVSDALFFIAKMAVPLFIMLSGALLLDKEESYKHLAIHKVFKMTFILLVWSLIYATYAKHSILTFGDIFREIKAIIKQPISIHLWYLYMLIGLYIITPFLRKMIKNFTDKDFIIFIIIWILYSTLLPFIGLFKSFEFSKYLAIPFFSGYIGYYIAGFYLDNIEINKNKIILSVIIFFTGLIISTYITFIMSKVKGTTYMGLDNVRMFPIMLMSLSFFLIVKNLGEKIHERLNKEKTKRIIVNISSATFGIYLIHTLLNRMLGNSPLYNIIFSDNINPILGLVIYDILIFLLSYIIISIIRKIPIIKNIA</sequence>
<dbReference type="InterPro" id="IPR002656">
    <property type="entry name" value="Acyl_transf_3_dom"/>
</dbReference>